<proteinExistence type="predicted"/>
<reference evidence="2 3" key="1">
    <citation type="submission" date="2024-10" db="EMBL/GenBank/DDBJ databases">
        <authorList>
            <person name="Cho J.-C."/>
        </authorList>
    </citation>
    <scope>NUCLEOTIDE SEQUENCE [LARGE SCALE GENOMIC DNA]</scope>
    <source>
        <strain evidence="2 3">KCTC29696</strain>
    </source>
</reference>
<accession>A0ABW7HXD9</accession>
<dbReference type="Pfam" id="PF03756">
    <property type="entry name" value="AfsA"/>
    <property type="match status" value="2"/>
</dbReference>
<comment type="caution">
    <text evidence="2">The sequence shown here is derived from an EMBL/GenBank/DDBJ whole genome shotgun (WGS) entry which is preliminary data.</text>
</comment>
<dbReference type="InterPro" id="IPR005509">
    <property type="entry name" value="AfsA_hotdog_dom"/>
</dbReference>
<dbReference type="InterPro" id="IPR047757">
    <property type="entry name" value="AfsA-like"/>
</dbReference>
<dbReference type="RefSeq" id="WP_237878170.1">
    <property type="nucleotide sequence ID" value="NZ_BAABEN010000005.1"/>
</dbReference>
<keyword evidence="3" id="KW-1185">Reference proteome</keyword>
<evidence type="ECO:0000259" key="1">
    <source>
        <dbReference type="Pfam" id="PF03756"/>
    </source>
</evidence>
<evidence type="ECO:0000313" key="2">
    <source>
        <dbReference type="EMBL" id="MFH0250543.1"/>
    </source>
</evidence>
<evidence type="ECO:0000313" key="3">
    <source>
        <dbReference type="Proteomes" id="UP001607069"/>
    </source>
</evidence>
<dbReference type="Proteomes" id="UP001607069">
    <property type="component" value="Unassembled WGS sequence"/>
</dbReference>
<dbReference type="InterPro" id="IPR029069">
    <property type="entry name" value="HotDog_dom_sf"/>
</dbReference>
<gene>
    <name evidence="2" type="ORF">ACG5V6_20295</name>
</gene>
<dbReference type="SUPFAM" id="SSF54637">
    <property type="entry name" value="Thioesterase/thiol ester dehydrase-isomerase"/>
    <property type="match status" value="1"/>
</dbReference>
<protein>
    <submittedName>
        <fullName evidence="2">ScbA/BarX family gamma-butyrolactone biosynthesis protein</fullName>
    </submittedName>
</protein>
<dbReference type="EMBL" id="JBIHMK010000086">
    <property type="protein sequence ID" value="MFH0250543.1"/>
    <property type="molecule type" value="Genomic_DNA"/>
</dbReference>
<feature type="domain" description="A-factor biosynthesis hotdog" evidence="1">
    <location>
        <begin position="186"/>
        <end position="300"/>
    </location>
</feature>
<organism evidence="2 3">
    <name type="scientific">Streptomyces chitinivorans</name>
    <dbReference type="NCBI Taxonomy" id="1257027"/>
    <lineage>
        <taxon>Bacteria</taxon>
        <taxon>Bacillati</taxon>
        <taxon>Actinomycetota</taxon>
        <taxon>Actinomycetes</taxon>
        <taxon>Kitasatosporales</taxon>
        <taxon>Streptomycetaceae</taxon>
        <taxon>Streptomyces</taxon>
    </lineage>
</organism>
<sequence length="315" mass="33726">MTLGTSPLLPDLGRCVGKTDPAEVLVTGWLPNHDGTYAVTAHWPGVHRFYTLTSEAHGPHLFTESVRQALALLTHAAFDIPVSYRLGWERFTSTVASGALRTGADTAAVRLVVAYEPITRRRSGTTHLSASVTAELGESLLGSARVRYTAYPPAIYDRLRGRYADAGQACARALPVPSPVAPSLTGRRRPSDVVLATGDGPRSWNLRIDTGHPVLFDHPHDHVPGMVLLEACGQAAVSAARPHPTTPVAFDTTFSRYVELDRPCRVVAEDTAPAGQDRGLRHIRVTGSQDGRQAFSSTVTLQSVTTPLATGSVTV</sequence>
<feature type="domain" description="A-factor biosynthesis hotdog" evidence="1">
    <location>
        <begin position="16"/>
        <end position="148"/>
    </location>
</feature>
<name>A0ABW7HXD9_9ACTN</name>
<dbReference type="NCBIfam" id="NF041195">
    <property type="entry name" value="ScbA_BarX_GamBu"/>
    <property type="match status" value="1"/>
</dbReference>